<dbReference type="InterPro" id="IPR027417">
    <property type="entry name" value="P-loop_NTPase"/>
</dbReference>
<organism evidence="6 7">
    <name type="scientific">Bacillus xiapuensis</name>
    <dbReference type="NCBI Taxonomy" id="2014075"/>
    <lineage>
        <taxon>Bacteria</taxon>
        <taxon>Bacillati</taxon>
        <taxon>Bacillota</taxon>
        <taxon>Bacilli</taxon>
        <taxon>Bacillales</taxon>
        <taxon>Bacillaceae</taxon>
        <taxon>Bacillus</taxon>
    </lineage>
</organism>
<name>A0ABU6NDI4_9BACI</name>
<keyword evidence="4" id="KW-0342">GTP-binding</keyword>
<evidence type="ECO:0000256" key="2">
    <source>
        <dbReference type="ARBA" id="ARBA00022741"/>
    </source>
</evidence>
<reference evidence="6 7" key="1">
    <citation type="submission" date="2023-03" db="EMBL/GenBank/DDBJ databases">
        <title>Bacillus Genome Sequencing.</title>
        <authorList>
            <person name="Dunlap C."/>
        </authorList>
    </citation>
    <scope>NUCLEOTIDE SEQUENCE [LARGE SCALE GENOMIC DNA]</scope>
    <source>
        <strain evidence="6 7">B-14544</strain>
    </source>
</reference>
<keyword evidence="5" id="KW-0472">Membrane</keyword>
<protein>
    <submittedName>
        <fullName evidence="6">Dynamin family protein</fullName>
    </submittedName>
</protein>
<dbReference type="Gene3D" id="3.40.50.300">
    <property type="entry name" value="P-loop containing nucleotide triphosphate hydrolases"/>
    <property type="match status" value="1"/>
</dbReference>
<comment type="subcellular location">
    <subcellularLocation>
        <location evidence="1">Membrane</location>
    </subcellularLocation>
</comment>
<dbReference type="EMBL" id="JARMQG010000262">
    <property type="protein sequence ID" value="MED3564079.1"/>
    <property type="molecule type" value="Genomic_DNA"/>
</dbReference>
<evidence type="ECO:0000313" key="6">
    <source>
        <dbReference type="EMBL" id="MED3564079.1"/>
    </source>
</evidence>
<keyword evidence="7" id="KW-1185">Reference proteome</keyword>
<keyword evidence="3" id="KW-0378">Hydrolase</keyword>
<accession>A0ABU6NDI4</accession>
<dbReference type="PANTHER" id="PTHR10465:SF0">
    <property type="entry name" value="SARCALUMENIN"/>
    <property type="match status" value="1"/>
</dbReference>
<dbReference type="PANTHER" id="PTHR10465">
    <property type="entry name" value="TRANSMEMBRANE GTPASE FZO1"/>
    <property type="match status" value="1"/>
</dbReference>
<gene>
    <name evidence="6" type="ORF">P4447_16780</name>
</gene>
<evidence type="ECO:0000313" key="7">
    <source>
        <dbReference type="Proteomes" id="UP001330749"/>
    </source>
</evidence>
<keyword evidence="2" id="KW-0547">Nucleotide-binding</keyword>
<evidence type="ECO:0000256" key="3">
    <source>
        <dbReference type="ARBA" id="ARBA00022801"/>
    </source>
</evidence>
<dbReference type="Proteomes" id="UP001330749">
    <property type="component" value="Unassembled WGS sequence"/>
</dbReference>
<evidence type="ECO:0000256" key="4">
    <source>
        <dbReference type="ARBA" id="ARBA00023134"/>
    </source>
</evidence>
<dbReference type="InterPro" id="IPR027094">
    <property type="entry name" value="Mitofusin_fam"/>
</dbReference>
<evidence type="ECO:0000256" key="1">
    <source>
        <dbReference type="ARBA" id="ARBA00004370"/>
    </source>
</evidence>
<dbReference type="SUPFAM" id="SSF52540">
    <property type="entry name" value="P-loop containing nucleoside triphosphate hydrolases"/>
    <property type="match status" value="1"/>
</dbReference>
<feature type="non-terminal residue" evidence="6">
    <location>
        <position position="1"/>
    </location>
</feature>
<sequence length="406" mass="47733">HTGVAFDYIKNSDAILFVTYYNHAFSKADREFLIQLGRVKDSFQLDKMFFIINAIDLAENEEEKNTVIDYVKDQLGKYGIRNPHLHSLSSLLAIKEKQDFSAKISSGMKEFERSFYQFISNDLTQMAIGSAENELNRVHELVNKLIQSAKEDQSVKDQKRSAIENQKFKMKELMERQSVDGLQNRMVQEAEELIYYIKQRVFFRFSDFFKEAFNPSTLRDDGRNLKKVLQEALDEFLESIGFDFAQEMRATTVRLDRFLEKTIADFEASFVRNLMDINEDLSFSRFEVENIDELEFQNAFRNMNKQSFAKAMSYFKNPKTFFEKNEKQLMMDELMNVLNLPAEKYLNDELLRINHHYGNILKTEFNQLLSHIEEQAHEYYVSMLSALEGGLSIEVLMDVQQKLEEQ</sequence>
<comment type="caution">
    <text evidence="6">The sequence shown here is derived from an EMBL/GenBank/DDBJ whole genome shotgun (WGS) entry which is preliminary data.</text>
</comment>
<evidence type="ECO:0000256" key="5">
    <source>
        <dbReference type="ARBA" id="ARBA00023136"/>
    </source>
</evidence>
<proteinExistence type="predicted"/>